<dbReference type="Proteomes" id="UP000460318">
    <property type="component" value="Unassembled WGS sequence"/>
</dbReference>
<dbReference type="EMBL" id="WUBI01000002">
    <property type="protein sequence ID" value="MWV44946.1"/>
    <property type="molecule type" value="Genomic_DNA"/>
</dbReference>
<evidence type="ECO:0000313" key="1">
    <source>
        <dbReference type="EMBL" id="MWV44946.1"/>
    </source>
</evidence>
<comment type="caution">
    <text evidence="1">The sequence shown here is derived from an EMBL/GenBank/DDBJ whole genome shotgun (WGS) entry which is preliminary data.</text>
</comment>
<organism evidence="1 2">
    <name type="scientific">Paenibacillus dendrobii</name>
    <dbReference type="NCBI Taxonomy" id="2691084"/>
    <lineage>
        <taxon>Bacteria</taxon>
        <taxon>Bacillati</taxon>
        <taxon>Bacillota</taxon>
        <taxon>Bacilli</taxon>
        <taxon>Bacillales</taxon>
        <taxon>Paenibacillaceae</taxon>
        <taxon>Paenibacillus</taxon>
    </lineage>
</organism>
<keyword evidence="2" id="KW-1185">Reference proteome</keyword>
<dbReference type="AlphaFoldDB" id="A0A7X3LGN6"/>
<accession>A0A7X3LGN6</accession>
<dbReference type="RefSeq" id="WP_160498552.1">
    <property type="nucleotide sequence ID" value="NZ_WUBI01000002.1"/>
</dbReference>
<reference evidence="1 2" key="1">
    <citation type="submission" date="2019-12" db="EMBL/GenBank/DDBJ databases">
        <title>Paenibacillus sp. nov., an endophytic bacterium isolated from the stem of Dendrobium.</title>
        <authorList>
            <person name="Zhao R."/>
        </authorList>
    </citation>
    <scope>NUCLEOTIDE SEQUENCE [LARGE SCALE GENOMIC DNA]</scope>
    <source>
        <strain evidence="1 2">HJL G12</strain>
    </source>
</reference>
<evidence type="ECO:0000313" key="2">
    <source>
        <dbReference type="Proteomes" id="UP000460318"/>
    </source>
</evidence>
<protein>
    <submittedName>
        <fullName evidence="1">Uncharacterized protein</fullName>
    </submittedName>
</protein>
<sequence length="155" mass="18776">MIQTLLSKDDNSIPMLERKTKFLAKKICSLEYKGKIFIPNKMKYRYSYVIFEEDTIFINLNKVLLHPNLEFCLDEILIYNLAKYYNYINGLLFNDDCNDLKYLLEDMRNCGFYSNKTFFIKNNVAYYKDQGNLIYWEPTIEQIELNIEFDYQYFT</sequence>
<proteinExistence type="predicted"/>
<gene>
    <name evidence="1" type="ORF">GRF59_15090</name>
</gene>
<name>A0A7X3LGN6_9BACL</name>